<accession>A0A7M7PZT5</accession>
<dbReference type="FunCoup" id="A0A7M7PZT5">
    <property type="interactions" value="252"/>
</dbReference>
<dbReference type="InterPro" id="IPR009048">
    <property type="entry name" value="A-macroglobulin_rcpt-bd"/>
</dbReference>
<dbReference type="Gene3D" id="2.60.40.1930">
    <property type="match status" value="2"/>
</dbReference>
<comment type="function">
    <text evidence="14">Modulates negatively TGFB1 signaling in keratinocytes.</text>
</comment>
<dbReference type="InterPro" id="IPR001599">
    <property type="entry name" value="Macroglobln_a2"/>
</dbReference>
<dbReference type="OrthoDB" id="9998011at2759"/>
<dbReference type="SMR" id="A0A7M7PZT5"/>
<dbReference type="GO" id="GO:0005886">
    <property type="term" value="C:plasma membrane"/>
    <property type="evidence" value="ECO:0007669"/>
    <property type="project" value="UniProtKB-SubCell"/>
</dbReference>
<evidence type="ECO:0000313" key="24">
    <source>
        <dbReference type="EnsemblMetazoa" id="XP_031779561"/>
    </source>
</evidence>
<dbReference type="SMART" id="SM01360">
    <property type="entry name" value="A2M"/>
    <property type="match status" value="1"/>
</dbReference>
<keyword evidence="3" id="KW-1003">Cell membrane</keyword>
<dbReference type="Gene3D" id="2.60.40.10">
    <property type="entry name" value="Immunoglobulins"/>
    <property type="match status" value="2"/>
</dbReference>
<dbReference type="SMART" id="SM01419">
    <property type="entry name" value="Thiol-ester_cl"/>
    <property type="match status" value="1"/>
</dbReference>
<feature type="transmembrane region" description="Helical" evidence="20">
    <location>
        <begin position="1474"/>
        <end position="1490"/>
    </location>
</feature>
<feature type="domain" description="Alpha-2-macroglobulin" evidence="22">
    <location>
        <begin position="725"/>
        <end position="816"/>
    </location>
</feature>
<dbReference type="InterPro" id="IPR050473">
    <property type="entry name" value="A2M/Complement_sys"/>
</dbReference>
<dbReference type="InterPro" id="IPR002890">
    <property type="entry name" value="MG2"/>
</dbReference>
<keyword evidence="7" id="KW-0391">Immunity</keyword>
<evidence type="ECO:0000256" key="18">
    <source>
        <dbReference type="ARBA" id="ARBA00069665"/>
    </source>
</evidence>
<evidence type="ECO:0000256" key="4">
    <source>
        <dbReference type="ARBA" id="ARBA00022622"/>
    </source>
</evidence>
<keyword evidence="6" id="KW-0732">Signal</keyword>
<keyword evidence="8" id="KW-0722">Serine protease inhibitor</keyword>
<dbReference type="PROSITE" id="PS00477">
    <property type="entry name" value="ALPHA_2_MACROGLOBULIN"/>
    <property type="match status" value="1"/>
</dbReference>
<dbReference type="Gene3D" id="2.60.120.1540">
    <property type="match status" value="1"/>
</dbReference>
<dbReference type="FunFam" id="1.50.10.20:FF:000001">
    <property type="entry name" value="CD109 isoform 1"/>
    <property type="match status" value="1"/>
</dbReference>
<evidence type="ECO:0000259" key="22">
    <source>
        <dbReference type="SMART" id="SM01360"/>
    </source>
</evidence>
<evidence type="ECO:0000256" key="2">
    <source>
        <dbReference type="ARBA" id="ARBA00010952"/>
    </source>
</evidence>
<reference evidence="24" key="1">
    <citation type="submission" date="2021-01" db="UniProtKB">
        <authorList>
            <consortium name="EnsemblMetazoa"/>
        </authorList>
    </citation>
    <scope>IDENTIFICATION</scope>
</reference>
<dbReference type="PANTHER" id="PTHR11412">
    <property type="entry name" value="MACROGLOBULIN / COMPLEMENT"/>
    <property type="match status" value="1"/>
</dbReference>
<comment type="subcellular location">
    <subcellularLocation>
        <location evidence="1">Cell membrane</location>
        <topology evidence="1">Lipid-anchor</topology>
        <topology evidence="1">GPI-anchor</topology>
    </subcellularLocation>
</comment>
<evidence type="ECO:0000256" key="11">
    <source>
        <dbReference type="ARBA" id="ARBA00023157"/>
    </source>
</evidence>
<keyword evidence="25" id="KW-1185">Reference proteome</keyword>
<evidence type="ECO:0000256" key="1">
    <source>
        <dbReference type="ARBA" id="ARBA00004609"/>
    </source>
</evidence>
<dbReference type="GO" id="GO:0002376">
    <property type="term" value="P:immune system process"/>
    <property type="evidence" value="ECO:0007669"/>
    <property type="project" value="UniProtKB-KW"/>
</dbReference>
<evidence type="ECO:0000259" key="23">
    <source>
        <dbReference type="SMART" id="SM01361"/>
    </source>
</evidence>
<dbReference type="FunFam" id="2.60.40.1930:FF:000001">
    <property type="entry name" value="CD109 isoform 3"/>
    <property type="match status" value="1"/>
</dbReference>
<keyword evidence="4" id="KW-0336">GPI-anchor</keyword>
<dbReference type="Pfam" id="PF01835">
    <property type="entry name" value="MG2"/>
    <property type="match status" value="1"/>
</dbReference>
<evidence type="ECO:0000256" key="10">
    <source>
        <dbReference type="ARBA" id="ARBA00023136"/>
    </source>
</evidence>
<dbReference type="Gene3D" id="2.60.40.2950">
    <property type="match status" value="1"/>
</dbReference>
<dbReference type="PANTHER" id="PTHR11412:SF136">
    <property type="entry name" value="CD109 ANTIGEN"/>
    <property type="match status" value="1"/>
</dbReference>
<dbReference type="Pfam" id="PF07677">
    <property type="entry name" value="A2M_recep"/>
    <property type="match status" value="1"/>
</dbReference>
<comment type="subunit">
    <text evidence="16">Heterodimer; disulfide-linked. Interacts with TGFB1 and TGFBR1. Forms a heteromeric complex with TGFBR1, TGFBR2 and TGFBR3 in a ligand-independent manner.</text>
</comment>
<evidence type="ECO:0000256" key="17">
    <source>
        <dbReference type="ARBA" id="ARBA00063781"/>
    </source>
</evidence>
<evidence type="ECO:0000313" key="25">
    <source>
        <dbReference type="Proteomes" id="UP000002358"/>
    </source>
</evidence>
<evidence type="ECO:0000256" key="7">
    <source>
        <dbReference type="ARBA" id="ARBA00022859"/>
    </source>
</evidence>
<evidence type="ECO:0000256" key="3">
    <source>
        <dbReference type="ARBA" id="ARBA00022475"/>
    </source>
</evidence>
<dbReference type="InterPro" id="IPR036595">
    <property type="entry name" value="A-macroglobulin_rcpt-bd_sf"/>
</dbReference>
<dbReference type="Pfam" id="PF00207">
    <property type="entry name" value="A2M"/>
    <property type="match status" value="1"/>
</dbReference>
<comment type="subunit">
    <text evidence="17">Heterodimer of a TEP1-N chain and an TEP1-C chain non-covalently linked. Forms a complex composed of TEP1-N and TEP1-C heterodimer, LRIM1 and APL1C; the interaction stabilizes TEP1-N and TEP1-C heterodimer, prevents its binding to tissues while circulating in the hemolymph and protects the thioester bond from hydrolysis. Mature TEP1 and to a lesser extent full-length TEP1 interact with SPCLIP1; the interaction is induced by microbial infection.</text>
</comment>
<dbReference type="InterPro" id="IPR041555">
    <property type="entry name" value="MG3"/>
</dbReference>
<dbReference type="GO" id="GO:0005615">
    <property type="term" value="C:extracellular space"/>
    <property type="evidence" value="ECO:0007669"/>
    <property type="project" value="InterPro"/>
</dbReference>
<dbReference type="GO" id="GO:0098552">
    <property type="term" value="C:side of membrane"/>
    <property type="evidence" value="ECO:0007669"/>
    <property type="project" value="UniProtKB-KW"/>
</dbReference>
<dbReference type="Gene3D" id="6.20.50.160">
    <property type="match status" value="1"/>
</dbReference>
<evidence type="ECO:0000256" key="9">
    <source>
        <dbReference type="ARBA" id="ARBA00022966"/>
    </source>
</evidence>
<dbReference type="Pfam" id="PF17791">
    <property type="entry name" value="MG3"/>
    <property type="match status" value="1"/>
</dbReference>
<dbReference type="SUPFAM" id="SSF81296">
    <property type="entry name" value="E set domains"/>
    <property type="match status" value="1"/>
</dbReference>
<organism evidence="24 25">
    <name type="scientific">Nasonia vitripennis</name>
    <name type="common">Parasitic wasp</name>
    <dbReference type="NCBI Taxonomy" id="7425"/>
    <lineage>
        <taxon>Eukaryota</taxon>
        <taxon>Metazoa</taxon>
        <taxon>Ecdysozoa</taxon>
        <taxon>Arthropoda</taxon>
        <taxon>Hexapoda</taxon>
        <taxon>Insecta</taxon>
        <taxon>Pterygota</taxon>
        <taxon>Neoptera</taxon>
        <taxon>Endopterygota</taxon>
        <taxon>Hymenoptera</taxon>
        <taxon>Apocrita</taxon>
        <taxon>Proctotrupomorpha</taxon>
        <taxon>Chalcidoidea</taxon>
        <taxon>Pteromalidae</taxon>
        <taxon>Pteromalinae</taxon>
        <taxon>Nasonia</taxon>
    </lineage>
</organism>
<dbReference type="SMART" id="SM01359">
    <property type="entry name" value="A2M_N_2"/>
    <property type="match status" value="1"/>
</dbReference>
<dbReference type="Gene3D" id="1.50.10.20">
    <property type="match status" value="1"/>
</dbReference>
<evidence type="ECO:0000256" key="6">
    <source>
        <dbReference type="ARBA" id="ARBA00022729"/>
    </source>
</evidence>
<keyword evidence="5" id="KW-0646">Protease inhibitor</keyword>
<evidence type="ECO:0000256" key="5">
    <source>
        <dbReference type="ARBA" id="ARBA00022690"/>
    </source>
</evidence>
<dbReference type="InterPro" id="IPR008930">
    <property type="entry name" value="Terpenoid_cyclase/PrenylTrfase"/>
</dbReference>
<feature type="domain" description="Alpha-macroglobulin receptor-binding" evidence="23">
    <location>
        <begin position="1343"/>
        <end position="1433"/>
    </location>
</feature>
<evidence type="ECO:0000256" key="13">
    <source>
        <dbReference type="ARBA" id="ARBA00023288"/>
    </source>
</evidence>
<dbReference type="InterPro" id="IPR041813">
    <property type="entry name" value="A2M_TED"/>
</dbReference>
<dbReference type="Gene3D" id="2.60.40.690">
    <property type="entry name" value="Alpha-macroglobulin, receptor-binding domain"/>
    <property type="match status" value="1"/>
</dbReference>
<dbReference type="InterPro" id="IPR047565">
    <property type="entry name" value="Alpha-macroglob_thiol-ester_cl"/>
</dbReference>
<dbReference type="SUPFAM" id="SSF48239">
    <property type="entry name" value="Terpenoid cyclases/Protein prenyltransferases"/>
    <property type="match status" value="1"/>
</dbReference>
<dbReference type="InterPro" id="IPR014756">
    <property type="entry name" value="Ig_E-set"/>
</dbReference>
<dbReference type="GeneID" id="100114862"/>
<dbReference type="InterPro" id="IPR011625">
    <property type="entry name" value="A2M_N_BRD"/>
</dbReference>
<dbReference type="EnsemblMetazoa" id="XM_031923701">
    <property type="protein sequence ID" value="XP_031779561"/>
    <property type="gene ID" value="LOC100114862"/>
</dbReference>
<evidence type="ECO:0000256" key="12">
    <source>
        <dbReference type="ARBA" id="ARBA00023180"/>
    </source>
</evidence>
<dbReference type="GO" id="GO:0004867">
    <property type="term" value="F:serine-type endopeptidase inhibitor activity"/>
    <property type="evidence" value="ECO:0007669"/>
    <property type="project" value="UniProtKB-KW"/>
</dbReference>
<dbReference type="CDD" id="cd02897">
    <property type="entry name" value="A2M_2"/>
    <property type="match status" value="1"/>
</dbReference>
<proteinExistence type="inferred from homology"/>
<keyword evidence="11" id="KW-1015">Disulfide bond</keyword>
<dbReference type="Proteomes" id="UP000002358">
    <property type="component" value="Chromosome 2"/>
</dbReference>
<dbReference type="InParanoid" id="A0A7M7PZT5"/>
<dbReference type="InterPro" id="IPR019742">
    <property type="entry name" value="MacrogloblnA2_CS"/>
</dbReference>
<name>A0A7M7PZT5_NASVI</name>
<dbReference type="InterPro" id="IPR013783">
    <property type="entry name" value="Ig-like_fold"/>
</dbReference>
<dbReference type="InterPro" id="IPR011626">
    <property type="entry name" value="Alpha-macroglobulin_TED"/>
</dbReference>
<comment type="similarity">
    <text evidence="2">Belongs to the protease inhibitor I39 (alpha-2-macroglobulin) family.</text>
</comment>
<keyword evidence="13" id="KW-0449">Lipoprotein</keyword>
<evidence type="ECO:0000256" key="8">
    <source>
        <dbReference type="ARBA" id="ARBA00022900"/>
    </source>
</evidence>
<evidence type="ECO:0000259" key="21">
    <source>
        <dbReference type="SMART" id="SM01359"/>
    </source>
</evidence>
<dbReference type="Gene3D" id="2.20.130.20">
    <property type="match status" value="1"/>
</dbReference>
<dbReference type="Pfam" id="PF07678">
    <property type="entry name" value="TED_complement"/>
    <property type="match status" value="1"/>
</dbReference>
<protein>
    <recommendedName>
        <fullName evidence="18">CD109 antigen</fullName>
    </recommendedName>
    <alternativeName>
        <fullName evidence="19">TEP1-F</fullName>
    </alternativeName>
</protein>
<evidence type="ECO:0000256" key="15">
    <source>
        <dbReference type="ARBA" id="ARBA00057615"/>
    </source>
</evidence>
<dbReference type="RefSeq" id="XP_031779561.1">
    <property type="nucleotide sequence ID" value="XM_031923701.1"/>
</dbReference>
<keyword evidence="20" id="KW-1133">Transmembrane helix</keyword>
<dbReference type="SMART" id="SM01361">
    <property type="entry name" value="A2M_recep"/>
    <property type="match status" value="1"/>
</dbReference>
<evidence type="ECO:0000256" key="16">
    <source>
        <dbReference type="ARBA" id="ARBA00063008"/>
    </source>
</evidence>
<sequence length="1494" mass="167992">MQTHIARQNSVAKMDWSPWPLLLLFCGLTSGQSRYYSIVAPRVVRPNSEYHVAVSIVGVSEPTTTFVELSGQLDSGESFAVSENIIVEPYATRVLSLEIGDTGPGRYRLLARGISGYEFVNSTELDYAHKSYSVFVQTDRSVYKPGSKIQFRCIVLDSRLRPTANRQLEIYITDGQGNRIKQWERPRLHQGIFNGELELSQSPVLGDWEIVAEIGGQTFKKAIQVAEYVLPKFEVTIDSPPHATFKEGKITVLVHAKYTYGKPVKGEATITAFPDIYSGVLQPIYSPPIRKTVNIDGKTTVDFDIANDLKVKDDDYKRPVVIEVAVEEAVTGRRQNNSMQITLHKHKYTMELLRTAEYYKPGLKYTAFLKVTYHDGSPVVDNTNPVHISYGYTYNSEDLHNITRMLDKNGMVELDFYPPLSMPDKIFRPLRIEAQYLNLHEWFPSTNPATSRSESYIQAMLRTDKPKVNEYVEIEVNSTHPLKYLSYQILGRGDVLNAASIQISDRYTATFKFLATYVMAPIAHVVVYYVREDSELVADSLDVELEGTLQNFVDIKPVSDEVGPGDNIDLTITAKPNSYVGLLGVDQRSLLLKSGNDITYDQVRKELMSYDVNDAAFYDQEDYEHSWIRPGSANADEVFRKTGTVVLTNGYVHKNPQLTYPEEEGDRLKNPAQGISISTLRPDIGPPVKHRFATRPAWAGRYAFSYVPLLPWRPRVFLMHDISDTWLFSNMSSGYEGKTVIRRTVPDTITSWVLTGFSVDPAFGLGLIEAPRKLRVFKPFFLSMNLPYSVIRGEIVAIPIVVFNYMSKDLNVEVVLENNGDFEFAEVSNEVHDNTKRLELYRTKKIFVKANSAESVAFMIVPTKLNHITIKAKATSVMAGDSVEYPLLVKAEGETQYRNKVVFVDLRDTDSMKTNVTVDIPKHFVSDSEYVEVSAVGDILGPSIPNLSKLIKMPFGCGEQNMLNFVPNIVILDYLKNTNQLSPAIESKSIRYLETGYQQELTYRHTDGSFSAFGKTDPSGSTWLTAFVAKSFKQAEKYITVEEKIIADALKWLAEKQAPNGSFPEVGTVSHRDMQGGAAKGLALTAYVLSAFLEVENIEGRYRNVIYKGVDYVVRNMQGIDDNYALSICTYVLSLARNAYEDEAFRLLDSKATTKDEQKWWSKPIPEDDKKNPWFSLSRTVDVEMTSYALLAYLRRNQLSDAAAIMKWLVKQRNAEGGFASTQDTVVGLYALAKLGEKLRTNVYDVQVRITTDVGESKEININSRNFMIVQKHLLLSRTRAINITATGTGFALVQVASRYNLNVTGAFPLFTLDPQVDKISTNDHLQLSICSGFIPTKEANESNMAVMEVSFPSGFTVDQDALPSLELSQNVKRVETKNGDTMVVLYFDKMVHDKSYCPTVSAYRTHKVAKQKPVPVSIYDYYDSSRRARVFYEPKMTTLCDICEDEQCGDVCSIKAGKREDGTLPSVSSSSTTLGNFALILACAYYIALNSRR</sequence>
<feature type="domain" description="Alpha-2-macroglobulin bait region" evidence="21">
    <location>
        <begin position="457"/>
        <end position="592"/>
    </location>
</feature>
<dbReference type="Gene3D" id="2.60.40.1940">
    <property type="match status" value="1"/>
</dbReference>
<dbReference type="Pfam" id="PF07703">
    <property type="entry name" value="A2M_BRD"/>
    <property type="match status" value="1"/>
</dbReference>
<keyword evidence="12" id="KW-0325">Glycoprotein</keyword>
<evidence type="ECO:0000256" key="20">
    <source>
        <dbReference type="SAM" id="Phobius"/>
    </source>
</evidence>
<evidence type="ECO:0000256" key="19">
    <source>
        <dbReference type="ARBA" id="ARBA00078071"/>
    </source>
</evidence>
<keyword evidence="20" id="KW-0812">Transmembrane</keyword>
<dbReference type="KEGG" id="nvi:100114862"/>
<evidence type="ECO:0000256" key="14">
    <source>
        <dbReference type="ARBA" id="ARBA00056820"/>
    </source>
</evidence>
<dbReference type="SUPFAM" id="SSF49410">
    <property type="entry name" value="Alpha-macroglobulin receptor domain"/>
    <property type="match status" value="1"/>
</dbReference>
<keyword evidence="9" id="KW-0882">Thioester bond</keyword>
<keyword evidence="10 20" id="KW-0472">Membrane</keyword>
<dbReference type="FunFam" id="2.60.40.10:FF:000155">
    <property type="entry name" value="complement C3 isoform X1"/>
    <property type="match status" value="1"/>
</dbReference>
<comment type="function">
    <text evidence="15">Binds covalently through a thioester bond to the pathogen surface resulting in pathogen clearance.</text>
</comment>